<evidence type="ECO:0000313" key="1">
    <source>
        <dbReference type="EMBL" id="BBZ41031.1"/>
    </source>
</evidence>
<dbReference type="Proteomes" id="UP000467385">
    <property type="component" value="Chromosome"/>
</dbReference>
<dbReference type="PANTHER" id="PTHR42877">
    <property type="entry name" value="L-ORNITHINE N(5)-MONOOXYGENASE-RELATED"/>
    <property type="match status" value="1"/>
</dbReference>
<dbReference type="InterPro" id="IPR051209">
    <property type="entry name" value="FAD-bind_Monooxygenase_sf"/>
</dbReference>
<dbReference type="OrthoDB" id="5168853at2"/>
<dbReference type="RefSeq" id="WP_085232068.1">
    <property type="nucleotide sequence ID" value="NZ_AP022613.1"/>
</dbReference>
<keyword evidence="2" id="KW-1185">Reference proteome</keyword>
<dbReference type="PRINTS" id="PR00368">
    <property type="entry name" value="FADPNR"/>
</dbReference>
<dbReference type="Gene3D" id="3.50.50.60">
    <property type="entry name" value="FAD/NAD(P)-binding domain"/>
    <property type="match status" value="2"/>
</dbReference>
<keyword evidence="1" id="KW-0560">Oxidoreductase</keyword>
<keyword evidence="1" id="KW-0503">Monooxygenase</keyword>
<protein>
    <submittedName>
        <fullName evidence="1">4-hydroxyacetophenone monooxygenase</fullName>
    </submittedName>
</protein>
<evidence type="ECO:0000313" key="2">
    <source>
        <dbReference type="Proteomes" id="UP000467385"/>
    </source>
</evidence>
<dbReference type="GO" id="GO:0004497">
    <property type="term" value="F:monooxygenase activity"/>
    <property type="evidence" value="ECO:0007669"/>
    <property type="project" value="UniProtKB-KW"/>
</dbReference>
<dbReference type="PANTHER" id="PTHR42877:SF4">
    <property type="entry name" value="FAD_NAD(P)-BINDING DOMAIN-CONTAINING PROTEIN-RELATED"/>
    <property type="match status" value="1"/>
</dbReference>
<accession>A0A1X1TI33</accession>
<dbReference type="STRING" id="44010.AWC00_07650"/>
<dbReference type="AlphaFoldDB" id="A0A1X1TI33"/>
<reference evidence="1 2" key="1">
    <citation type="journal article" date="2019" name="Emerg. Microbes Infect.">
        <title>Comprehensive subspecies identification of 175 nontuberculous mycobacteria species based on 7547 genomic profiles.</title>
        <authorList>
            <person name="Matsumoto Y."/>
            <person name="Kinjo T."/>
            <person name="Motooka D."/>
            <person name="Nabeya D."/>
            <person name="Jung N."/>
            <person name="Uechi K."/>
            <person name="Horii T."/>
            <person name="Iida T."/>
            <person name="Fujita J."/>
            <person name="Nakamura S."/>
        </authorList>
    </citation>
    <scope>NUCLEOTIDE SEQUENCE [LARGE SCALE GENOMIC DNA]</scope>
    <source>
        <strain evidence="1 2">JCM 14738</strain>
    </source>
</reference>
<dbReference type="Pfam" id="PF13738">
    <property type="entry name" value="Pyr_redox_3"/>
    <property type="match status" value="1"/>
</dbReference>
<sequence>MPEADPGPSVAIIGAGFAGIAAAVHLAKAGLRDFTVFEKSSGVGGTWRDNTYPGAEVDVHSVLYSYSFRPHDWTRTHARQAELQQYLDDVVDEYGLRPHFRFNTTVDEVVWNDEARGYLLRTAGGDVYTFRAVISAVGMLNIPNYPTWPGLDEFAGPKLHTARWQPVDLAGKKVAVVGTGSSAVQVVPAIAGVAERVTLFQREPGWVMAKPDRDLSEEERARLRRPWARRRARLRQFWLIEIGQLFGSLHRPGTKINTLAEARCRAYIAKVFADRPDLAEAVTPKYPYPGKRPVLTKDFYPALLRDDVELVPFAVQSVTPGGVVDVRGVEHPADVLVMATGFQPANYLASYRVVGRTGATLHEFWRGEPQAFAGITVPHFPNFYILYGPNTNGGEIVSALVRQAEYAVRSIKRLRDEGIVGIEVRPWFYHRYNRWIQGAMAKTAWVQSNNYYKSASGRVVTQWPYGAVIYRAVTTLLGRPSERVIRRTRSSSTNAEKVGQAHA</sequence>
<dbReference type="SUPFAM" id="SSF51905">
    <property type="entry name" value="FAD/NAD(P)-binding domain"/>
    <property type="match status" value="1"/>
</dbReference>
<gene>
    <name evidence="1" type="ORF">MCNS_40940</name>
</gene>
<dbReference type="EMBL" id="AP022613">
    <property type="protein sequence ID" value="BBZ41031.1"/>
    <property type="molecule type" value="Genomic_DNA"/>
</dbReference>
<dbReference type="InterPro" id="IPR036188">
    <property type="entry name" value="FAD/NAD-bd_sf"/>
</dbReference>
<name>A0A1X1TI33_9MYCO</name>
<dbReference type="PRINTS" id="PR00469">
    <property type="entry name" value="PNDRDTASEII"/>
</dbReference>
<proteinExistence type="predicted"/>
<organism evidence="1 2">
    <name type="scientific">Mycobacterium conspicuum</name>
    <dbReference type="NCBI Taxonomy" id="44010"/>
    <lineage>
        <taxon>Bacteria</taxon>
        <taxon>Bacillati</taxon>
        <taxon>Actinomycetota</taxon>
        <taxon>Actinomycetes</taxon>
        <taxon>Mycobacteriales</taxon>
        <taxon>Mycobacteriaceae</taxon>
        <taxon>Mycobacterium</taxon>
    </lineage>
</organism>